<dbReference type="EMBL" id="CM042886">
    <property type="protein sequence ID" value="KAI4341484.1"/>
    <property type="molecule type" value="Genomic_DNA"/>
</dbReference>
<accession>A0ACB9P1C6</accession>
<name>A0ACB9P1C6_9MYRT</name>
<gene>
    <name evidence="1" type="ORF">MLD38_026203</name>
</gene>
<dbReference type="Proteomes" id="UP001057402">
    <property type="component" value="Chromosome 7"/>
</dbReference>
<evidence type="ECO:0000313" key="2">
    <source>
        <dbReference type="Proteomes" id="UP001057402"/>
    </source>
</evidence>
<evidence type="ECO:0000313" key="1">
    <source>
        <dbReference type="EMBL" id="KAI4341484.1"/>
    </source>
</evidence>
<organism evidence="1 2">
    <name type="scientific">Melastoma candidum</name>
    <dbReference type="NCBI Taxonomy" id="119954"/>
    <lineage>
        <taxon>Eukaryota</taxon>
        <taxon>Viridiplantae</taxon>
        <taxon>Streptophyta</taxon>
        <taxon>Embryophyta</taxon>
        <taxon>Tracheophyta</taxon>
        <taxon>Spermatophyta</taxon>
        <taxon>Magnoliopsida</taxon>
        <taxon>eudicotyledons</taxon>
        <taxon>Gunneridae</taxon>
        <taxon>Pentapetalae</taxon>
        <taxon>rosids</taxon>
        <taxon>malvids</taxon>
        <taxon>Myrtales</taxon>
        <taxon>Melastomataceae</taxon>
        <taxon>Melastomatoideae</taxon>
        <taxon>Melastomateae</taxon>
        <taxon>Melastoma</taxon>
    </lineage>
</organism>
<sequence length="299" mass="33321">MPLLFCSPFSRHRRSSVQRVAARRPSLVVISDVLGWSRWRQRWIDLFVDFCRAIWRNEDSVKNQKAGEEALKVASPVVSEASKKAQEAMQSSGINADPVMTAAKTLADAAQQTTKVIEGAKPIASSAVQTISTSEPTVIVATAGALFLTYLALPSIWSAISFNLRGYQDIRSEKDKDKTGVPRLPSSSKNRLIAIPQEDYSPTIVILDSYADSTEIVARTLTSIGFKNCWVISDGSSGRNGWLQSRLGTDSYDFSFVEYNFPNVIPRPFDKTYHQLQPVNITYNMKIPASFRHKVQNVR</sequence>
<proteinExistence type="predicted"/>
<keyword evidence="2" id="KW-1185">Reference proteome</keyword>
<reference evidence="2" key="1">
    <citation type="journal article" date="2023" name="Front. Plant Sci.">
        <title>Chromosomal-level genome assembly of Melastoma candidum provides insights into trichome evolution.</title>
        <authorList>
            <person name="Zhong Y."/>
            <person name="Wu W."/>
            <person name="Sun C."/>
            <person name="Zou P."/>
            <person name="Liu Y."/>
            <person name="Dai S."/>
            <person name="Zhou R."/>
        </authorList>
    </citation>
    <scope>NUCLEOTIDE SEQUENCE [LARGE SCALE GENOMIC DNA]</scope>
</reference>
<protein>
    <submittedName>
        <fullName evidence="1">Uncharacterized protein</fullName>
    </submittedName>
</protein>
<comment type="caution">
    <text evidence="1">The sequence shown here is derived from an EMBL/GenBank/DDBJ whole genome shotgun (WGS) entry which is preliminary data.</text>
</comment>